<dbReference type="InterPro" id="IPR044730">
    <property type="entry name" value="RNase_H-like_dom_plant"/>
</dbReference>
<feature type="compositionally biased region" description="Polar residues" evidence="5">
    <location>
        <begin position="324"/>
        <end position="336"/>
    </location>
</feature>
<dbReference type="InterPro" id="IPR009009">
    <property type="entry name" value="RlpA-like_DPBB"/>
</dbReference>
<dbReference type="InterPro" id="IPR036691">
    <property type="entry name" value="Endo/exonu/phosph_ase_sf"/>
</dbReference>
<evidence type="ECO:0000256" key="2">
    <source>
        <dbReference type="ARBA" id="ARBA00022525"/>
    </source>
</evidence>
<dbReference type="InterPro" id="IPR000477">
    <property type="entry name" value="RT_dom"/>
</dbReference>
<dbReference type="EMBL" id="OIVN01000697">
    <property type="protein sequence ID" value="SPC84242.1"/>
    <property type="molecule type" value="Genomic_DNA"/>
</dbReference>
<keyword evidence="3" id="KW-0732">Signal</keyword>
<dbReference type="Gene3D" id="3.60.10.10">
    <property type="entry name" value="Endonuclease/exonuclease/phosphatase"/>
    <property type="match status" value="1"/>
</dbReference>
<feature type="domain" description="Expansin-like EG45" evidence="6">
    <location>
        <begin position="1605"/>
        <end position="1713"/>
    </location>
</feature>
<dbReference type="Pfam" id="PF00078">
    <property type="entry name" value="RVT_1"/>
    <property type="match status" value="1"/>
</dbReference>
<dbReference type="GO" id="GO:0003676">
    <property type="term" value="F:nucleic acid binding"/>
    <property type="evidence" value="ECO:0007669"/>
    <property type="project" value="InterPro"/>
</dbReference>
<dbReference type="InterPro" id="IPR036908">
    <property type="entry name" value="RlpA-like_sf"/>
</dbReference>
<evidence type="ECO:0000256" key="5">
    <source>
        <dbReference type="SAM" id="MobiDB-lite"/>
    </source>
</evidence>
<dbReference type="Pfam" id="PF03330">
    <property type="entry name" value="DPBB_1"/>
    <property type="match status" value="1"/>
</dbReference>
<evidence type="ECO:0000256" key="3">
    <source>
        <dbReference type="ARBA" id="ARBA00022729"/>
    </source>
</evidence>
<dbReference type="PRINTS" id="PR01226">
    <property type="entry name" value="EXPANSIN"/>
</dbReference>
<keyword evidence="4" id="KW-0961">Cell wall biogenesis/degradation</keyword>
<dbReference type="SUPFAM" id="SSF56672">
    <property type="entry name" value="DNA/RNA polymerases"/>
    <property type="match status" value="1"/>
</dbReference>
<dbReference type="InterPro" id="IPR005135">
    <property type="entry name" value="Endo/exonuclease/phosphatase"/>
</dbReference>
<feature type="domain" description="Reverse transcriptase" evidence="7">
    <location>
        <begin position="694"/>
        <end position="1056"/>
    </location>
</feature>
<keyword evidence="2" id="KW-0964">Secreted</keyword>
<evidence type="ECO:0000256" key="1">
    <source>
        <dbReference type="ARBA" id="ARBA00004613"/>
    </source>
</evidence>
<dbReference type="Pfam" id="PF13966">
    <property type="entry name" value="zf-RVT"/>
    <property type="match status" value="1"/>
</dbReference>
<dbReference type="CDD" id="cd06222">
    <property type="entry name" value="RNase_H_like"/>
    <property type="match status" value="1"/>
</dbReference>
<dbReference type="InterPro" id="IPR043502">
    <property type="entry name" value="DNA/RNA_pol_sf"/>
</dbReference>
<dbReference type="CDD" id="cd01650">
    <property type="entry name" value="RT_nLTR_like"/>
    <property type="match status" value="1"/>
</dbReference>
<protein>
    <recommendedName>
        <fullName evidence="9">Reverse transcriptase domain-containing protein</fullName>
    </recommendedName>
</protein>
<feature type="region of interest" description="Disordered" evidence="5">
    <location>
        <begin position="260"/>
        <end position="344"/>
    </location>
</feature>
<dbReference type="GO" id="GO:0009664">
    <property type="term" value="P:plant-type cell wall organization"/>
    <property type="evidence" value="ECO:0007669"/>
    <property type="project" value="InterPro"/>
</dbReference>
<dbReference type="Pfam" id="PF13456">
    <property type="entry name" value="RVT_3"/>
    <property type="match status" value="1"/>
</dbReference>
<dbReference type="Pfam" id="PF03372">
    <property type="entry name" value="Exo_endo_phos"/>
    <property type="match status" value="1"/>
</dbReference>
<evidence type="ECO:0000259" key="6">
    <source>
        <dbReference type="PROSITE" id="PS50842"/>
    </source>
</evidence>
<sequence>MADNLTPSQSIDELIARTESCSCADNRISLNPAKNSSDSSELTLVGKLISPRNFFPTVVKEIVEKAWKPSHPIQVSRLDRNTFMFTFGHEVDRQLAFNRRPWTIKGAHLVLKTWPPKLTWQEVTFTSSTFWVQIHGLPRLWLHSDNLLSIRQLVGRVLEYQLLADYHTGFTVSVSGPPIACEPSPSVESEGTLLLGPDQTSACPQSHSEVLSFAKLLAQSLNGLKSTQKSCIANEDNRAYQAQSLLPALLEFPDTSTHHFGLSNLDHSPNGPNPNLKPEDPDTILPKPDKPISPTHTSLNTPYTSTPGPQMPNSPPHIPEITSPKPSETSPKTQINPPSPHKRKYHLIEEEIPKSKKTKYTNLDTENTYLDPEETILILQPQCASGCVRKNLSTHFRGGLGQAPSDTMRILGWNCRGICNASTTRALRATIRVQNPDVIFLCETKASKDKMKDLAISIGFPEHVIVGATGKAGGLCLFWSNAIDVQVLEFDSQTIAITVRDEFCLWSLIGFYGPPYQAKRRKAWCNLSALLRSLNGPWMCFGDFNCVVSESEKQGGIRGSPSTPTFLKDLLFDLEAVDLGYSGNQFTWWNKPIVLHLGAINSDHAPLLIDTNPAEDFCPRPFRFEAIWTKDPRCGSIISKAWSSKVQGTHSYILCRKQALTTVALKKWNKNVFGHCSTKIKELTDSIEEIQLHERTETRASQEAYLHGELNEWLRRNETLWRQKSREMWLKEGDKNSKFFHLSTVIRRKRNSIDAIKDDAGVWITSKRGFPPLRKSKRQYLICLTRSLLGLMDSQHFFTRNIRKQWAPQSQKLSRASSPQVDYCVRIRPALDKLISPSQSAFVPGRWIAENQLIVHELLHSFKRRKVKGGFMALKIDLQKSYDRVNWNFLQTVLTKFGFHGTFIKWVMKCVSTVSFSVLINGGKSKPFNPSRGLRQGDPLSPYLFILCQEVLARSIDREHVNGNISGVKMNVGGPAFTNVMFADDLMLFSKASCKDVLTLNSCLEKYCAWSGQLINRSKSSIIYSKNVHLNQKRRIKEVLQMKKVPENAIYLGAPLFTSRSRSKDFKYLQEKLEARLNGWRSKSLSWAGRCTLIKSVTQAIPTYTFSTFNVPIGVCDKLDSITRRFWWNPKKNSGRFLAWKSWDHLCNSKNSGGLGFKKAKDFNEALIAKITWMIASNRNTPCMVALRRACFLIGDGNSIDVWKVPWVPWIHGFIPKPRTPSLAFLPISVVELIDPTTNSWIDAKLSELFDYESITAIKRIVLPSAPRPNKLIWILNPKGNFTVKSAIRANQVNVDEASNEYWKKIWKLKIHDRYKLLVWRIATGILPTKLNIAHKMGITDTCCPLCHMNEESIEHLFFQCSISRAIWFGTSWAIHSSRLSLASCQDILKLICEPPIFTAAESSKAKDILLQTSIQFAITLDCIWNLRNQVVFKDLQVNLLVQIKNLETRIMEHINALEDPGEFGLNKPYSAKYWTAPPPASMKLNVDASIRHDLAAIAVVARDHKGIITNAWAKEIELSDPVVAEAAAINWALQLAANEKFANICVERRNANQVAHMLAKVTFSLDSPFSSMSRRITIGDKIDNSWYDAHATFYGDMSGGETMQGACGYGDLNKQGYGLQTAALSTALFNNGSTCGACFEIMCVNDPQWCIQNAGTITITATNFCPPNYSKPDGNWCNPPLQHFDLSMPMFTKLAPYKAGIIPVQYRRVPMQ</sequence>
<organism evidence="8">
    <name type="scientific">Fagus sylvatica</name>
    <name type="common">Beechnut</name>
    <dbReference type="NCBI Taxonomy" id="28930"/>
    <lineage>
        <taxon>Eukaryota</taxon>
        <taxon>Viridiplantae</taxon>
        <taxon>Streptophyta</taxon>
        <taxon>Embryophyta</taxon>
        <taxon>Tracheophyta</taxon>
        <taxon>Spermatophyta</taxon>
        <taxon>Magnoliopsida</taxon>
        <taxon>eudicotyledons</taxon>
        <taxon>Gunneridae</taxon>
        <taxon>Pentapetalae</taxon>
        <taxon>rosids</taxon>
        <taxon>fabids</taxon>
        <taxon>Fagales</taxon>
        <taxon>Fagaceae</taxon>
        <taxon>Fagus</taxon>
    </lineage>
</organism>
<dbReference type="SUPFAM" id="SSF50685">
    <property type="entry name" value="Barwin-like endoglucanases"/>
    <property type="match status" value="1"/>
</dbReference>
<dbReference type="Pfam" id="PF14111">
    <property type="entry name" value="DUF4283"/>
    <property type="match status" value="1"/>
</dbReference>
<dbReference type="SMART" id="SM00837">
    <property type="entry name" value="DPBB_1"/>
    <property type="match status" value="1"/>
</dbReference>
<dbReference type="SUPFAM" id="SSF56219">
    <property type="entry name" value="DNase I-like"/>
    <property type="match status" value="1"/>
</dbReference>
<dbReference type="InterPro" id="IPR026960">
    <property type="entry name" value="RVT-Znf"/>
</dbReference>
<dbReference type="GO" id="GO:0004523">
    <property type="term" value="F:RNA-DNA hybrid ribonuclease activity"/>
    <property type="evidence" value="ECO:0007669"/>
    <property type="project" value="InterPro"/>
</dbReference>
<dbReference type="InterPro" id="IPR007118">
    <property type="entry name" value="Expan_Lol_pI"/>
</dbReference>
<dbReference type="CDD" id="cd22274">
    <property type="entry name" value="DPBB_EXPA_N"/>
    <property type="match status" value="1"/>
</dbReference>
<comment type="subcellular location">
    <subcellularLocation>
        <location evidence="1">Secreted</location>
    </subcellularLocation>
</comment>
<evidence type="ECO:0000313" key="8">
    <source>
        <dbReference type="EMBL" id="SPC84242.1"/>
    </source>
</evidence>
<dbReference type="PROSITE" id="PS50878">
    <property type="entry name" value="RT_POL"/>
    <property type="match status" value="1"/>
</dbReference>
<dbReference type="InterPro" id="IPR002156">
    <property type="entry name" value="RNaseH_domain"/>
</dbReference>
<dbReference type="PANTHER" id="PTHR33116">
    <property type="entry name" value="REVERSE TRANSCRIPTASE ZINC-BINDING DOMAIN-CONTAINING PROTEIN-RELATED-RELATED"/>
    <property type="match status" value="1"/>
</dbReference>
<dbReference type="PRINTS" id="PR01225">
    <property type="entry name" value="EXPANSNFAMLY"/>
</dbReference>
<dbReference type="InterPro" id="IPR002963">
    <property type="entry name" value="Expansin"/>
</dbReference>
<evidence type="ECO:0000259" key="7">
    <source>
        <dbReference type="PROSITE" id="PS50878"/>
    </source>
</evidence>
<dbReference type="PROSITE" id="PS50842">
    <property type="entry name" value="EXPANSIN_EG45"/>
    <property type="match status" value="1"/>
</dbReference>
<dbReference type="PANTHER" id="PTHR33116:SF86">
    <property type="entry name" value="REVERSE TRANSCRIPTASE DOMAIN-CONTAINING PROTEIN"/>
    <property type="match status" value="1"/>
</dbReference>
<gene>
    <name evidence="8" type="ORF">FSB_LOCUS12124</name>
</gene>
<name>A0A2N9FAM1_FAGSY</name>
<feature type="compositionally biased region" description="Polar residues" evidence="5">
    <location>
        <begin position="294"/>
        <end position="308"/>
    </location>
</feature>
<proteinExistence type="predicted"/>
<dbReference type="InterPro" id="IPR025558">
    <property type="entry name" value="DUF4283"/>
</dbReference>
<accession>A0A2N9FAM1</accession>
<evidence type="ECO:0008006" key="9">
    <source>
        <dbReference type="Google" id="ProtNLM"/>
    </source>
</evidence>
<dbReference type="GO" id="GO:0005576">
    <property type="term" value="C:extracellular region"/>
    <property type="evidence" value="ECO:0007669"/>
    <property type="project" value="UniProtKB-SubCell"/>
</dbReference>
<reference evidence="8" key="1">
    <citation type="submission" date="2018-02" db="EMBL/GenBank/DDBJ databases">
        <authorList>
            <person name="Cohen D.B."/>
            <person name="Kent A.D."/>
        </authorList>
    </citation>
    <scope>NUCLEOTIDE SEQUENCE</scope>
</reference>
<dbReference type="InterPro" id="IPR007112">
    <property type="entry name" value="Expansin/allergen_DPBB_dom"/>
</dbReference>
<dbReference type="Gene3D" id="2.40.40.10">
    <property type="entry name" value="RlpA-like domain"/>
    <property type="match status" value="1"/>
</dbReference>
<evidence type="ECO:0000256" key="4">
    <source>
        <dbReference type="ARBA" id="ARBA00023316"/>
    </source>
</evidence>
<feature type="compositionally biased region" description="Pro residues" evidence="5">
    <location>
        <begin position="309"/>
        <end position="318"/>
    </location>
</feature>